<comment type="similarity">
    <text evidence="1 5">Belongs to the pyrroline-5-carboxylate reductase family.</text>
</comment>
<evidence type="ECO:0000256" key="2">
    <source>
        <dbReference type="ARBA" id="ARBA00022857"/>
    </source>
</evidence>
<sequence>MAKAMIAGLLAAGHPAGNITVTEPQETTLALLRTGFPGVRTSTDNAAAIFGSHVIVLATKPQVLKAVAEALVAPLKTESTNNPLILSIAAGIRVADLARWLDYKTIVRVMPNTPALVSEGASGLYASQSVSEKQKDLAFAVCASFSKLAYWLDKEQLLDVVTGTSGSGPAYFLYLCEAMVEAAVEQGMPREIARGLVAQTCLGVGKMTLSQLDTEFSVLRRNVTSPKGTTEAGIKVFDDNNVKQHMKDCVVAATKRADELGDILGSQVKFF</sequence>
<keyword evidence="5" id="KW-0028">Amino-acid biosynthesis</keyword>
<evidence type="ECO:0000256" key="1">
    <source>
        <dbReference type="ARBA" id="ARBA00005525"/>
    </source>
</evidence>
<evidence type="ECO:0000259" key="7">
    <source>
        <dbReference type="Pfam" id="PF14748"/>
    </source>
</evidence>
<dbReference type="FunFam" id="1.10.3730.10:FF:000001">
    <property type="entry name" value="Pyrroline-5-carboxylate reductase"/>
    <property type="match status" value="1"/>
</dbReference>
<dbReference type="AlphaFoldDB" id="A0AAD5SZY0"/>
<dbReference type="SUPFAM" id="SSF48179">
    <property type="entry name" value="6-phosphogluconate dehydrogenase C-terminal domain-like"/>
    <property type="match status" value="1"/>
</dbReference>
<evidence type="ECO:0000313" key="9">
    <source>
        <dbReference type="Proteomes" id="UP001211907"/>
    </source>
</evidence>
<dbReference type="PROSITE" id="PS00521">
    <property type="entry name" value="P5CR"/>
    <property type="match status" value="1"/>
</dbReference>
<dbReference type="Pfam" id="PF03807">
    <property type="entry name" value="F420_oxidored"/>
    <property type="match status" value="1"/>
</dbReference>
<feature type="domain" description="Pyrroline-5-carboxylate reductase dimerisation" evidence="7">
    <location>
        <begin position="155"/>
        <end position="260"/>
    </location>
</feature>
<dbReference type="NCBIfam" id="TIGR00112">
    <property type="entry name" value="proC"/>
    <property type="match status" value="1"/>
</dbReference>
<gene>
    <name evidence="8" type="ORF">HK100_000399</name>
</gene>
<dbReference type="EMBL" id="JADGJH010001079">
    <property type="protein sequence ID" value="KAJ3119252.1"/>
    <property type="molecule type" value="Genomic_DNA"/>
</dbReference>
<dbReference type="InterPro" id="IPR000304">
    <property type="entry name" value="Pyrroline-COOH_reductase"/>
</dbReference>
<comment type="catalytic activity">
    <reaction evidence="5">
        <text>L-proline + NADP(+) = (S)-1-pyrroline-5-carboxylate + NADPH + 2 H(+)</text>
        <dbReference type="Rhea" id="RHEA:14109"/>
        <dbReference type="ChEBI" id="CHEBI:15378"/>
        <dbReference type="ChEBI" id="CHEBI:17388"/>
        <dbReference type="ChEBI" id="CHEBI:57783"/>
        <dbReference type="ChEBI" id="CHEBI:58349"/>
        <dbReference type="ChEBI" id="CHEBI:60039"/>
        <dbReference type="EC" id="1.5.1.2"/>
    </reaction>
</comment>
<dbReference type="InterPro" id="IPR029036">
    <property type="entry name" value="P5CR_dimer"/>
</dbReference>
<feature type="binding site" evidence="4">
    <location>
        <position position="45"/>
    </location>
    <ligand>
        <name>NADPH</name>
        <dbReference type="ChEBI" id="CHEBI:57783"/>
    </ligand>
</feature>
<dbReference type="GO" id="GO:0004735">
    <property type="term" value="F:pyrroline-5-carboxylate reductase activity"/>
    <property type="evidence" value="ECO:0007669"/>
    <property type="project" value="UniProtKB-EC"/>
</dbReference>
<evidence type="ECO:0000256" key="4">
    <source>
        <dbReference type="PIRSR" id="PIRSR000193-1"/>
    </source>
</evidence>
<dbReference type="InterPro" id="IPR008927">
    <property type="entry name" value="6-PGluconate_DH-like_C_sf"/>
</dbReference>
<protein>
    <recommendedName>
        <fullName evidence="5">Pyrroline-5-carboxylate reductase</fullName>
        <ecNumber evidence="5">1.5.1.2</ecNumber>
    </recommendedName>
</protein>
<dbReference type="SUPFAM" id="SSF51735">
    <property type="entry name" value="NAD(P)-binding Rossmann-fold domains"/>
    <property type="match status" value="1"/>
</dbReference>
<keyword evidence="5" id="KW-0641">Proline biosynthesis</keyword>
<dbReference type="InterPro" id="IPR053790">
    <property type="entry name" value="P5CR-like_CS"/>
</dbReference>
<dbReference type="EC" id="1.5.1.2" evidence="5"/>
<keyword evidence="9" id="KW-1185">Reference proteome</keyword>
<organism evidence="8 9">
    <name type="scientific">Physocladia obscura</name>
    <dbReference type="NCBI Taxonomy" id="109957"/>
    <lineage>
        <taxon>Eukaryota</taxon>
        <taxon>Fungi</taxon>
        <taxon>Fungi incertae sedis</taxon>
        <taxon>Chytridiomycota</taxon>
        <taxon>Chytridiomycota incertae sedis</taxon>
        <taxon>Chytridiomycetes</taxon>
        <taxon>Chytridiales</taxon>
        <taxon>Chytriomycetaceae</taxon>
        <taxon>Physocladia</taxon>
    </lineage>
</organism>
<keyword evidence="3 5" id="KW-0560">Oxidoreductase</keyword>
<evidence type="ECO:0000256" key="5">
    <source>
        <dbReference type="RuleBase" id="RU003903"/>
    </source>
</evidence>
<dbReference type="Pfam" id="PF14748">
    <property type="entry name" value="P5CR_dimer"/>
    <property type="match status" value="1"/>
</dbReference>
<accession>A0AAD5SZY0</accession>
<reference evidence="8" key="1">
    <citation type="submission" date="2020-05" db="EMBL/GenBank/DDBJ databases">
        <title>Phylogenomic resolution of chytrid fungi.</title>
        <authorList>
            <person name="Stajich J.E."/>
            <person name="Amses K."/>
            <person name="Simmons R."/>
            <person name="Seto K."/>
            <person name="Myers J."/>
            <person name="Bonds A."/>
            <person name="Quandt C.A."/>
            <person name="Barry K."/>
            <person name="Liu P."/>
            <person name="Grigoriev I."/>
            <person name="Longcore J.E."/>
            <person name="James T.Y."/>
        </authorList>
    </citation>
    <scope>NUCLEOTIDE SEQUENCE</scope>
    <source>
        <strain evidence="8">JEL0513</strain>
    </source>
</reference>
<name>A0AAD5SZY0_9FUNG</name>
<feature type="binding site" evidence="4">
    <location>
        <begin position="58"/>
        <end position="61"/>
    </location>
    <ligand>
        <name>NADP(+)</name>
        <dbReference type="ChEBI" id="CHEBI:58349"/>
    </ligand>
</feature>
<evidence type="ECO:0000313" key="8">
    <source>
        <dbReference type="EMBL" id="KAJ3119252.1"/>
    </source>
</evidence>
<evidence type="ECO:0000256" key="3">
    <source>
        <dbReference type="ARBA" id="ARBA00023002"/>
    </source>
</evidence>
<dbReference type="Gene3D" id="1.10.3730.10">
    <property type="entry name" value="ProC C-terminal domain-like"/>
    <property type="match status" value="1"/>
</dbReference>
<evidence type="ECO:0000259" key="6">
    <source>
        <dbReference type="Pfam" id="PF03807"/>
    </source>
</evidence>
<proteinExistence type="inferred from homology"/>
<feature type="domain" description="Pyrroline-5-carboxylate reductase catalytic N-terminal" evidence="6">
    <location>
        <begin position="1"/>
        <end position="90"/>
    </location>
</feature>
<dbReference type="PIRSF" id="PIRSF000193">
    <property type="entry name" value="Pyrrol-5-carb_rd"/>
    <property type="match status" value="1"/>
</dbReference>
<dbReference type="Gene3D" id="3.40.50.720">
    <property type="entry name" value="NAD(P)-binding Rossmann-like Domain"/>
    <property type="match status" value="1"/>
</dbReference>
<dbReference type="PANTHER" id="PTHR11645">
    <property type="entry name" value="PYRROLINE-5-CARBOXYLATE REDUCTASE"/>
    <property type="match status" value="1"/>
</dbReference>
<comment type="caution">
    <text evidence="8">The sequence shown here is derived from an EMBL/GenBank/DDBJ whole genome shotgun (WGS) entry which is preliminary data.</text>
</comment>
<dbReference type="PANTHER" id="PTHR11645:SF0">
    <property type="entry name" value="PYRROLINE-5-CARBOXYLATE REDUCTASE 3"/>
    <property type="match status" value="1"/>
</dbReference>
<comment type="pathway">
    <text evidence="5">Amino-acid biosynthesis; L-proline biosynthesis; L-proline from L-glutamate 5-semialdehyde: step 1/1.</text>
</comment>
<dbReference type="Proteomes" id="UP001211907">
    <property type="component" value="Unassembled WGS sequence"/>
</dbReference>
<dbReference type="InterPro" id="IPR036291">
    <property type="entry name" value="NAD(P)-bd_dom_sf"/>
</dbReference>
<dbReference type="InterPro" id="IPR028939">
    <property type="entry name" value="P5C_Rdtase_cat_N"/>
</dbReference>
<dbReference type="HAMAP" id="MF_01925">
    <property type="entry name" value="P5C_reductase"/>
    <property type="match status" value="1"/>
</dbReference>
<keyword evidence="2 4" id="KW-0521">NADP</keyword>
<dbReference type="GO" id="GO:0055129">
    <property type="term" value="P:L-proline biosynthetic process"/>
    <property type="evidence" value="ECO:0007669"/>
    <property type="project" value="TreeGrafter"/>
</dbReference>